<dbReference type="RefSeq" id="WP_378255121.1">
    <property type="nucleotide sequence ID" value="NZ_JBHSJV010000001.1"/>
</dbReference>
<feature type="repeat" description="ANK" evidence="3">
    <location>
        <begin position="435"/>
        <end position="468"/>
    </location>
</feature>
<dbReference type="PANTHER" id="PTHR24198">
    <property type="entry name" value="ANKYRIN REPEAT AND PROTEIN KINASE DOMAIN-CONTAINING PROTEIN"/>
    <property type="match status" value="1"/>
</dbReference>
<dbReference type="EMBL" id="JBHULX010000039">
    <property type="protein sequence ID" value="MFD2592935.1"/>
    <property type="molecule type" value="Genomic_DNA"/>
</dbReference>
<reference evidence="6" key="1">
    <citation type="journal article" date="2019" name="Int. J. Syst. Evol. Microbiol.">
        <title>The Global Catalogue of Microorganisms (GCM) 10K type strain sequencing project: providing services to taxonomists for standard genome sequencing and annotation.</title>
        <authorList>
            <consortium name="The Broad Institute Genomics Platform"/>
            <consortium name="The Broad Institute Genome Sequencing Center for Infectious Disease"/>
            <person name="Wu L."/>
            <person name="Ma J."/>
        </authorList>
    </citation>
    <scope>NUCLEOTIDE SEQUENCE [LARGE SCALE GENOMIC DNA]</scope>
    <source>
        <strain evidence="6">KCTC 42423</strain>
    </source>
</reference>
<feature type="repeat" description="ANK" evidence="3">
    <location>
        <begin position="329"/>
        <end position="361"/>
    </location>
</feature>
<dbReference type="Pfam" id="PF12796">
    <property type="entry name" value="Ank_2"/>
    <property type="match status" value="3"/>
</dbReference>
<name>A0ABW5NET9_9FLAO</name>
<feature type="repeat" description="ANK" evidence="3">
    <location>
        <begin position="263"/>
        <end position="295"/>
    </location>
</feature>
<comment type="caution">
    <text evidence="5">The sequence shown here is derived from an EMBL/GenBank/DDBJ whole genome shotgun (WGS) entry which is preliminary data.</text>
</comment>
<sequence>MKATLVTLILSLVFFLNQSHAQQKNPFFQKEFWQTNPSKEDIDKKIKEGFSIHDADPYGFDPTTYAIFGDNSIETIDYLVQKGNSVNKKTHDFRTYIFWAAYRGNLPLMKYFKDKGAKMDLRDSHGFTLLLFAAVTGQQNQKLYDFCIANGADITKETDHHGSNALHLIIPRLKDLTMVDYFINKGLAINSIDHDGNGIFNFAVRSGNKELLDQLIKRGVSYKEHTKVGGNAFLFVDATQENTLSLLTYLEELGIQPNITTTKGITPLHKVANATDTKVFEFFLNKGVDINKQDEQGNTALFNAAGRNTLAAVKFLAEKSNAVTTVNKKGETALTRAIRTNTDEVVSYLISKGADVHLKDKNGNNLAFHLIQSFNGKGKAFFDKKIAALQKGGLSIAEKQKDGRTLLHLAVDKNDLELVKKVSDFKIDVNAKDANGNTALHYAAMKSKNDKILKFLISLGADTNIKTDFDETVFDLAIDNEFLKKEKVDLQFLK</sequence>
<dbReference type="SUPFAM" id="SSF48403">
    <property type="entry name" value="Ankyrin repeat"/>
    <property type="match status" value="2"/>
</dbReference>
<evidence type="ECO:0000313" key="5">
    <source>
        <dbReference type="EMBL" id="MFD2592935.1"/>
    </source>
</evidence>
<evidence type="ECO:0000256" key="2">
    <source>
        <dbReference type="ARBA" id="ARBA00023043"/>
    </source>
</evidence>
<dbReference type="InterPro" id="IPR036770">
    <property type="entry name" value="Ankyrin_rpt-contain_sf"/>
</dbReference>
<dbReference type="Proteomes" id="UP001597459">
    <property type="component" value="Unassembled WGS sequence"/>
</dbReference>
<evidence type="ECO:0000313" key="6">
    <source>
        <dbReference type="Proteomes" id="UP001597459"/>
    </source>
</evidence>
<dbReference type="PRINTS" id="PR01415">
    <property type="entry name" value="ANKYRIN"/>
</dbReference>
<keyword evidence="2 3" id="KW-0040">ANK repeat</keyword>
<evidence type="ECO:0000256" key="4">
    <source>
        <dbReference type="SAM" id="SignalP"/>
    </source>
</evidence>
<keyword evidence="1" id="KW-0677">Repeat</keyword>
<feature type="signal peptide" evidence="4">
    <location>
        <begin position="1"/>
        <end position="21"/>
    </location>
</feature>
<protein>
    <submittedName>
        <fullName evidence="5">Ankyrin repeat domain-containing protein</fullName>
    </submittedName>
</protein>
<organism evidence="5 6">
    <name type="scientific">Aquimarina hainanensis</name>
    <dbReference type="NCBI Taxonomy" id="1578017"/>
    <lineage>
        <taxon>Bacteria</taxon>
        <taxon>Pseudomonadati</taxon>
        <taxon>Bacteroidota</taxon>
        <taxon>Flavobacteriia</taxon>
        <taxon>Flavobacteriales</taxon>
        <taxon>Flavobacteriaceae</taxon>
        <taxon>Aquimarina</taxon>
    </lineage>
</organism>
<proteinExistence type="predicted"/>
<feature type="chain" id="PRO_5045065023" evidence="4">
    <location>
        <begin position="22"/>
        <end position="494"/>
    </location>
</feature>
<evidence type="ECO:0000256" key="3">
    <source>
        <dbReference type="PROSITE-ProRule" id="PRU00023"/>
    </source>
</evidence>
<evidence type="ECO:0000256" key="1">
    <source>
        <dbReference type="ARBA" id="ARBA00022737"/>
    </source>
</evidence>
<feature type="repeat" description="ANK" evidence="3">
    <location>
        <begin position="402"/>
        <end position="434"/>
    </location>
</feature>
<keyword evidence="6" id="KW-1185">Reference proteome</keyword>
<dbReference type="InterPro" id="IPR002110">
    <property type="entry name" value="Ankyrin_rpt"/>
</dbReference>
<dbReference type="PANTHER" id="PTHR24198:SF165">
    <property type="entry name" value="ANKYRIN REPEAT-CONTAINING PROTEIN-RELATED"/>
    <property type="match status" value="1"/>
</dbReference>
<gene>
    <name evidence="5" type="ORF">ACFSTE_19005</name>
</gene>
<dbReference type="Gene3D" id="1.25.40.20">
    <property type="entry name" value="Ankyrin repeat-containing domain"/>
    <property type="match status" value="3"/>
</dbReference>
<dbReference type="PROSITE" id="PS50088">
    <property type="entry name" value="ANK_REPEAT"/>
    <property type="match status" value="4"/>
</dbReference>
<dbReference type="SMART" id="SM00248">
    <property type="entry name" value="ANK"/>
    <property type="match status" value="10"/>
</dbReference>
<accession>A0ABW5NET9</accession>
<dbReference type="PROSITE" id="PS50297">
    <property type="entry name" value="ANK_REP_REGION"/>
    <property type="match status" value="4"/>
</dbReference>
<keyword evidence="4" id="KW-0732">Signal</keyword>